<feature type="compositionally biased region" description="Basic and acidic residues" evidence="1">
    <location>
        <begin position="85"/>
        <end position="95"/>
    </location>
</feature>
<feature type="compositionally biased region" description="Polar residues" evidence="1">
    <location>
        <begin position="198"/>
        <end position="224"/>
    </location>
</feature>
<evidence type="ECO:0000256" key="1">
    <source>
        <dbReference type="SAM" id="MobiDB-lite"/>
    </source>
</evidence>
<evidence type="ECO:0000313" key="2">
    <source>
        <dbReference type="EMBL" id="QQP58266.1"/>
    </source>
</evidence>
<feature type="compositionally biased region" description="Low complexity" evidence="1">
    <location>
        <begin position="36"/>
        <end position="80"/>
    </location>
</feature>
<dbReference type="EMBL" id="CP045891">
    <property type="protein sequence ID" value="QQP58266.1"/>
    <property type="molecule type" value="Genomic_DNA"/>
</dbReference>
<feature type="compositionally biased region" description="Basic and acidic residues" evidence="1">
    <location>
        <begin position="108"/>
        <end position="144"/>
    </location>
</feature>
<organism evidence="2 3">
    <name type="scientific">Caligus rogercresseyi</name>
    <name type="common">Sea louse</name>
    <dbReference type="NCBI Taxonomy" id="217165"/>
    <lineage>
        <taxon>Eukaryota</taxon>
        <taxon>Metazoa</taxon>
        <taxon>Ecdysozoa</taxon>
        <taxon>Arthropoda</taxon>
        <taxon>Crustacea</taxon>
        <taxon>Multicrustacea</taxon>
        <taxon>Hexanauplia</taxon>
        <taxon>Copepoda</taxon>
        <taxon>Siphonostomatoida</taxon>
        <taxon>Caligidae</taxon>
        <taxon>Caligus</taxon>
    </lineage>
</organism>
<evidence type="ECO:0000313" key="3">
    <source>
        <dbReference type="Proteomes" id="UP000595437"/>
    </source>
</evidence>
<keyword evidence="3" id="KW-1185">Reference proteome</keyword>
<protein>
    <submittedName>
        <fullName evidence="2">Uncharacterized protein</fullName>
    </submittedName>
</protein>
<feature type="region of interest" description="Disordered" evidence="1">
    <location>
        <begin position="188"/>
        <end position="233"/>
    </location>
</feature>
<dbReference type="AlphaFoldDB" id="A0A7T8QX53"/>
<dbReference type="Proteomes" id="UP000595437">
    <property type="component" value="Chromosome 2"/>
</dbReference>
<feature type="region of interest" description="Disordered" evidence="1">
    <location>
        <begin position="1"/>
        <end position="145"/>
    </location>
</feature>
<sequence>MFSSSTHSPKGAEPEVKSVKCAVRSSDSASEVNHRGNSVNKVMVGSNNNNNNNNISSSAVASKVPNTQQQASSQNSNLSSIVKSLTEKKQLEDSSGKSPLPSSSSPKPTEKAVVEKAKKAHNLDSVEKAEKPEISTATDPKKSPSAEVLAQSIIANYAIAAAAQHVNAAQVLSLGRGGAYDNLLRPPYIKVPGDTSHKPPTNQQQSSSQIPNTNRLQFKVQTSSDGGGGVIMTNSDPNGAFNALFSSTSGSKTDIKSLFGASVKKLHHSSVSKGLNQSIRQIPNPSLLTNKGNNNNAVQKCLVSMCLCLFSSLKASES</sequence>
<reference evidence="3" key="1">
    <citation type="submission" date="2021-01" db="EMBL/GenBank/DDBJ databases">
        <title>Caligus Genome Assembly.</title>
        <authorList>
            <person name="Gallardo-Escarate C."/>
        </authorList>
    </citation>
    <scope>NUCLEOTIDE SEQUENCE [LARGE SCALE GENOMIC DNA]</scope>
</reference>
<feature type="compositionally biased region" description="Low complexity" evidence="1">
    <location>
        <begin position="96"/>
        <end position="107"/>
    </location>
</feature>
<accession>A0A7T8QX53</accession>
<proteinExistence type="predicted"/>
<gene>
    <name evidence="2" type="ORF">FKW44_003527</name>
</gene>
<name>A0A7T8QX53_CALRO</name>